<protein>
    <recommendedName>
        <fullName evidence="9">Copper acquisition factor BIM1-like domain-containing protein</fullName>
    </recommendedName>
</protein>
<dbReference type="STRING" id="94130.A0A2Z6RYR9"/>
<dbReference type="GO" id="GO:0012505">
    <property type="term" value="C:endomembrane system"/>
    <property type="evidence" value="ECO:0007669"/>
    <property type="project" value="UniProtKB-SubCell"/>
</dbReference>
<comment type="subcellular location">
    <subcellularLocation>
        <location evidence="1">Cell membrane</location>
    </subcellularLocation>
    <subcellularLocation>
        <location evidence="7">Endomembrane system</location>
        <topology evidence="7">Lipid-anchor</topology>
    </subcellularLocation>
</comment>
<keyword evidence="3 8" id="KW-0732">Signal</keyword>
<dbReference type="GO" id="GO:0005886">
    <property type="term" value="C:plasma membrane"/>
    <property type="evidence" value="ECO:0007669"/>
    <property type="project" value="UniProtKB-SubCell"/>
</dbReference>
<evidence type="ECO:0000259" key="9">
    <source>
        <dbReference type="Pfam" id="PF20238"/>
    </source>
</evidence>
<evidence type="ECO:0000256" key="1">
    <source>
        <dbReference type="ARBA" id="ARBA00004236"/>
    </source>
</evidence>
<dbReference type="CDD" id="cd21176">
    <property type="entry name" value="LPMO_auxiliary-like"/>
    <property type="match status" value="1"/>
</dbReference>
<dbReference type="OrthoDB" id="2146436at2759"/>
<dbReference type="InterPro" id="IPR046936">
    <property type="entry name" value="BIM1-like"/>
</dbReference>
<evidence type="ECO:0000256" key="5">
    <source>
        <dbReference type="ARBA" id="ARBA00023180"/>
    </source>
</evidence>
<evidence type="ECO:0000256" key="8">
    <source>
        <dbReference type="SAM" id="SignalP"/>
    </source>
</evidence>
<comment type="caution">
    <text evidence="10">The sequence shown here is derived from an EMBL/GenBank/DDBJ whole genome shotgun (WGS) entry which is preliminary data.</text>
</comment>
<evidence type="ECO:0000256" key="3">
    <source>
        <dbReference type="ARBA" id="ARBA00022729"/>
    </source>
</evidence>
<reference evidence="10 12" key="1">
    <citation type="submission" date="2017-11" db="EMBL/GenBank/DDBJ databases">
        <title>The genome of Rhizophagus clarus HR1 reveals common genetic basis of auxotrophy among arbuscular mycorrhizal fungi.</title>
        <authorList>
            <person name="Kobayashi Y."/>
        </authorList>
    </citation>
    <scope>NUCLEOTIDE SEQUENCE [LARGE SCALE GENOMIC DNA]</scope>
    <source>
        <strain evidence="10 12">HR1</strain>
    </source>
</reference>
<dbReference type="AlphaFoldDB" id="A0A2Z6RYR9"/>
<dbReference type="EMBL" id="BLAL01000313">
    <property type="protein sequence ID" value="GET02608.1"/>
    <property type="molecule type" value="Genomic_DNA"/>
</dbReference>
<sequence>MNSKIFAVAFIFFFVLISSANAHIAFVNPPFRGNNDDTMRDPPCGGSNEVNTTAITDFPVTDGQATVDIGHGDGVLLFNYAPDSNSTFQSVSDNVTVAVAEGTGPKPYTVPINVSKAGAKIGDQGVLQTIFIQGGVNFTYQCADIKVVDPNPKAANTASSFVGISEVALFIIGLTSFVMTNL</sequence>
<evidence type="ECO:0000256" key="4">
    <source>
        <dbReference type="ARBA" id="ARBA00023136"/>
    </source>
</evidence>
<evidence type="ECO:0000313" key="12">
    <source>
        <dbReference type="Proteomes" id="UP000247702"/>
    </source>
</evidence>
<dbReference type="EMBL" id="BEXD01002110">
    <property type="protein sequence ID" value="GBB96998.1"/>
    <property type="molecule type" value="Genomic_DNA"/>
</dbReference>
<evidence type="ECO:0000313" key="11">
    <source>
        <dbReference type="EMBL" id="GET02608.1"/>
    </source>
</evidence>
<dbReference type="PANTHER" id="PTHR34992">
    <property type="entry name" value="HYPHAL ANASTAMOSIS-7 PROTEIN"/>
    <property type="match status" value="1"/>
</dbReference>
<gene>
    <name evidence="11" type="ORF">RCL2_002898500</name>
    <name evidence="10" type="ORF">RclHR1_28980001</name>
</gene>
<reference evidence="11" key="2">
    <citation type="submission" date="2019-10" db="EMBL/GenBank/DDBJ databases">
        <title>Conservation and host-specific expression of non-tandemly repeated heterogenous ribosome RNA gene in arbuscular mycorrhizal fungi.</title>
        <authorList>
            <person name="Maeda T."/>
            <person name="Kobayashi Y."/>
            <person name="Nakagawa T."/>
            <person name="Ezawa T."/>
            <person name="Yamaguchi K."/>
            <person name="Bino T."/>
            <person name="Nishimoto Y."/>
            <person name="Shigenobu S."/>
            <person name="Kawaguchi M."/>
        </authorList>
    </citation>
    <scope>NUCLEOTIDE SEQUENCE</scope>
    <source>
        <strain evidence="11">HR1</strain>
    </source>
</reference>
<keyword evidence="4" id="KW-0472">Membrane</keyword>
<name>A0A2Z6RYR9_9GLOM</name>
<proteinExistence type="predicted"/>
<organism evidence="10 12">
    <name type="scientific">Rhizophagus clarus</name>
    <dbReference type="NCBI Taxonomy" id="94130"/>
    <lineage>
        <taxon>Eukaryota</taxon>
        <taxon>Fungi</taxon>
        <taxon>Fungi incertae sedis</taxon>
        <taxon>Mucoromycota</taxon>
        <taxon>Glomeromycotina</taxon>
        <taxon>Glomeromycetes</taxon>
        <taxon>Glomerales</taxon>
        <taxon>Glomeraceae</taxon>
        <taxon>Rhizophagus</taxon>
    </lineage>
</organism>
<dbReference type="PANTHER" id="PTHR34992:SF1">
    <property type="entry name" value="COPPER ACQUISITION FACTOR BIM1-LIKE DOMAIN-CONTAINING PROTEIN"/>
    <property type="match status" value="1"/>
</dbReference>
<keyword evidence="6" id="KW-0449">Lipoprotein</keyword>
<keyword evidence="12" id="KW-1185">Reference proteome</keyword>
<evidence type="ECO:0000313" key="10">
    <source>
        <dbReference type="EMBL" id="GBB96998.1"/>
    </source>
</evidence>
<dbReference type="Pfam" id="PF20238">
    <property type="entry name" value="BIM1-like_dom"/>
    <property type="match status" value="1"/>
</dbReference>
<dbReference type="InterPro" id="IPR046530">
    <property type="entry name" value="BIM1-like_dom"/>
</dbReference>
<dbReference type="Proteomes" id="UP000247702">
    <property type="component" value="Unassembled WGS sequence"/>
</dbReference>
<feature type="chain" id="PRO_5033340556" description="Copper acquisition factor BIM1-like domain-containing protein" evidence="8">
    <location>
        <begin position="23"/>
        <end position="182"/>
    </location>
</feature>
<feature type="domain" description="Copper acquisition factor BIM1-like" evidence="9">
    <location>
        <begin position="21"/>
        <end position="155"/>
    </location>
</feature>
<evidence type="ECO:0000256" key="2">
    <source>
        <dbReference type="ARBA" id="ARBA00022475"/>
    </source>
</evidence>
<dbReference type="Proteomes" id="UP000615446">
    <property type="component" value="Unassembled WGS sequence"/>
</dbReference>
<evidence type="ECO:0000256" key="6">
    <source>
        <dbReference type="ARBA" id="ARBA00023288"/>
    </source>
</evidence>
<keyword evidence="2" id="KW-1003">Cell membrane</keyword>
<accession>A0A2Z6RYR9</accession>
<evidence type="ECO:0000256" key="7">
    <source>
        <dbReference type="ARBA" id="ARBA00037868"/>
    </source>
</evidence>
<keyword evidence="5" id="KW-0325">Glycoprotein</keyword>
<feature type="signal peptide" evidence="8">
    <location>
        <begin position="1"/>
        <end position="22"/>
    </location>
</feature>